<proteinExistence type="predicted"/>
<gene>
    <name evidence="2" type="primary">Mo03879</name>
    <name evidence="2" type="ORF">E5Q_03879</name>
</gene>
<comment type="caution">
    <text evidence="2">The sequence shown here is derived from an EMBL/GenBank/DDBJ whole genome shotgun (WGS) entry which is preliminary data.</text>
</comment>
<keyword evidence="3" id="KW-1185">Reference proteome</keyword>
<evidence type="ECO:0000313" key="3">
    <source>
        <dbReference type="Proteomes" id="UP000009131"/>
    </source>
</evidence>
<dbReference type="InParanoid" id="G7E322"/>
<dbReference type="HOGENOM" id="CLU_2722746_0_0_1"/>
<evidence type="ECO:0000256" key="1">
    <source>
        <dbReference type="SAM" id="MobiDB-lite"/>
    </source>
</evidence>
<feature type="region of interest" description="Disordered" evidence="1">
    <location>
        <begin position="45"/>
        <end position="72"/>
    </location>
</feature>
<protein>
    <submittedName>
        <fullName evidence="2">Uncharacterized protein</fullName>
    </submittedName>
</protein>
<dbReference type="Proteomes" id="UP000009131">
    <property type="component" value="Unassembled WGS sequence"/>
</dbReference>
<dbReference type="RefSeq" id="XP_014571117.1">
    <property type="nucleotide sequence ID" value="XM_014715631.1"/>
</dbReference>
<dbReference type="AlphaFoldDB" id="G7E322"/>
<accession>G7E322</accession>
<name>G7E322_MIXOS</name>
<dbReference type="EMBL" id="BABT02000117">
    <property type="protein sequence ID" value="GAA97203.1"/>
    <property type="molecule type" value="Genomic_DNA"/>
</dbReference>
<organism evidence="2 3">
    <name type="scientific">Mixia osmundae (strain CBS 9802 / IAM 14324 / JCM 22182 / KY 12970)</name>
    <dbReference type="NCBI Taxonomy" id="764103"/>
    <lineage>
        <taxon>Eukaryota</taxon>
        <taxon>Fungi</taxon>
        <taxon>Dikarya</taxon>
        <taxon>Basidiomycota</taxon>
        <taxon>Pucciniomycotina</taxon>
        <taxon>Mixiomycetes</taxon>
        <taxon>Mixiales</taxon>
        <taxon>Mixiaceae</taxon>
        <taxon>Mixia</taxon>
    </lineage>
</organism>
<reference evidence="2 3" key="2">
    <citation type="journal article" date="2012" name="Open Biol.">
        <title>Characteristics of nucleosomes and linker DNA regions on the genome of the basidiomycete Mixia osmundae revealed by mono- and dinucleosome mapping.</title>
        <authorList>
            <person name="Nishida H."/>
            <person name="Kondo S."/>
            <person name="Matsumoto T."/>
            <person name="Suzuki Y."/>
            <person name="Yoshikawa H."/>
            <person name="Taylor T.D."/>
            <person name="Sugiyama J."/>
        </authorList>
    </citation>
    <scope>NUCLEOTIDE SEQUENCE [LARGE SCALE GENOMIC DNA]</scope>
    <source>
        <strain evidence="3">CBS 9802 / IAM 14324 / JCM 22182 / KY 12970</strain>
    </source>
</reference>
<evidence type="ECO:0000313" key="2">
    <source>
        <dbReference type="EMBL" id="GAA97203.1"/>
    </source>
</evidence>
<sequence length="72" mass="7740">MSEEHKSMGEKLKEGVHKLAVAAAIEPPTERELQEDITDARIKGDDSKVAKLKSRLASSHQDASTGPEVADA</sequence>
<reference evidence="2 3" key="1">
    <citation type="journal article" date="2011" name="J. Gen. Appl. Microbiol.">
        <title>Draft genome sequencing of the enigmatic basidiomycete Mixia osmundae.</title>
        <authorList>
            <person name="Nishida H."/>
            <person name="Nagatsuka Y."/>
            <person name="Sugiyama J."/>
        </authorList>
    </citation>
    <scope>NUCLEOTIDE SEQUENCE [LARGE SCALE GENOMIC DNA]</scope>
    <source>
        <strain evidence="3">CBS 9802 / IAM 14324 / JCM 22182 / KY 12970</strain>
    </source>
</reference>